<gene>
    <name evidence="2" type="ordered locus">Dalk_1385</name>
</gene>
<proteinExistence type="predicted"/>
<dbReference type="Proteomes" id="UP000000739">
    <property type="component" value="Chromosome"/>
</dbReference>
<dbReference type="KEGG" id="dal:Dalk_1385"/>
<sequence>MPKRGKFTRPRGCFSRVFFRSVLLGVFLPGFQALGRQRGQGMGSAPGRLGRRPGSNGGDLHFCKKKKQGWAANCETFHIFLAFTGRAPRGLAVKIPKHAVKSPASVDYRWKEITGIFVIFLKLLVFNKINFLFFFRTFVQLTLNYKNVGLIQNCRRNWPNAGGLGRPKKRMMFILCLILAG</sequence>
<reference evidence="2 3" key="1">
    <citation type="journal article" date="2012" name="Environ. Microbiol.">
        <title>The genome sequence of Desulfatibacillum alkenivorans AK-01: a blueprint for anaerobic alkane oxidation.</title>
        <authorList>
            <person name="Callaghan A.V."/>
            <person name="Morris B.E."/>
            <person name="Pereira I.A."/>
            <person name="McInerney M.J."/>
            <person name="Austin R.N."/>
            <person name="Groves J.T."/>
            <person name="Kukor J.J."/>
            <person name="Suflita J.M."/>
            <person name="Young L.Y."/>
            <person name="Zylstra G.J."/>
            <person name="Wawrik B."/>
        </authorList>
    </citation>
    <scope>NUCLEOTIDE SEQUENCE [LARGE SCALE GENOMIC DNA]</scope>
    <source>
        <strain evidence="2 3">AK-01</strain>
    </source>
</reference>
<dbReference type="EMBL" id="CP001322">
    <property type="protein sequence ID" value="ACL03085.1"/>
    <property type="molecule type" value="Genomic_DNA"/>
</dbReference>
<organism evidence="2 3">
    <name type="scientific">Desulfatibacillum aliphaticivorans</name>
    <dbReference type="NCBI Taxonomy" id="218208"/>
    <lineage>
        <taxon>Bacteria</taxon>
        <taxon>Pseudomonadati</taxon>
        <taxon>Thermodesulfobacteriota</taxon>
        <taxon>Desulfobacteria</taxon>
        <taxon>Desulfobacterales</taxon>
        <taxon>Desulfatibacillaceae</taxon>
        <taxon>Desulfatibacillum</taxon>
    </lineage>
</organism>
<keyword evidence="3" id="KW-1185">Reference proteome</keyword>
<name>B8F9Y9_DESAL</name>
<protein>
    <submittedName>
        <fullName evidence="2">Uncharacterized protein</fullName>
    </submittedName>
</protein>
<evidence type="ECO:0000313" key="2">
    <source>
        <dbReference type="EMBL" id="ACL03085.1"/>
    </source>
</evidence>
<feature type="transmembrane region" description="Helical" evidence="1">
    <location>
        <begin position="113"/>
        <end position="135"/>
    </location>
</feature>
<keyword evidence="1" id="KW-0812">Transmembrane</keyword>
<accession>B8F9Y9</accession>
<evidence type="ECO:0000313" key="3">
    <source>
        <dbReference type="Proteomes" id="UP000000739"/>
    </source>
</evidence>
<dbReference type="HOGENOM" id="CLU_1486760_0_0_7"/>
<dbReference type="AlphaFoldDB" id="B8F9Y9"/>
<keyword evidence="1" id="KW-1133">Transmembrane helix</keyword>
<keyword evidence="1" id="KW-0472">Membrane</keyword>
<evidence type="ECO:0000256" key="1">
    <source>
        <dbReference type="SAM" id="Phobius"/>
    </source>
</evidence>